<keyword evidence="1" id="KW-1133">Transmembrane helix</keyword>
<accession>A0A9P8PVL2</accession>
<gene>
    <name evidence="2" type="ORF">WICMUC_001422</name>
</gene>
<name>A0A9P8PVL2_9ASCO</name>
<evidence type="ECO:0000313" key="2">
    <source>
        <dbReference type="EMBL" id="KAH3678405.1"/>
    </source>
</evidence>
<dbReference type="AlphaFoldDB" id="A0A9P8PVL2"/>
<sequence length="126" mass="14262">MDRSSVSLVNDDGSSLGLENLEISAASSSIISFLNSDIDLFLPLSRGSEILHFLILDVLPNFDLNFSTFFAVTNLHFRIFTFVLIPMFFNLCSQGILYLTALDLFNDEWVNKEVFSPPFDLTVWDL</sequence>
<reference evidence="2" key="2">
    <citation type="submission" date="2021-01" db="EMBL/GenBank/DDBJ databases">
        <authorList>
            <person name="Schikora-Tamarit M.A."/>
        </authorList>
    </citation>
    <scope>NUCLEOTIDE SEQUENCE</scope>
    <source>
        <strain evidence="2">CBS6341</strain>
    </source>
</reference>
<keyword evidence="1" id="KW-0472">Membrane</keyword>
<comment type="caution">
    <text evidence="2">The sequence shown here is derived from an EMBL/GenBank/DDBJ whole genome shotgun (WGS) entry which is preliminary data.</text>
</comment>
<keyword evidence="1" id="KW-0812">Transmembrane</keyword>
<evidence type="ECO:0000256" key="1">
    <source>
        <dbReference type="SAM" id="Phobius"/>
    </source>
</evidence>
<protein>
    <submittedName>
        <fullName evidence="2">Uncharacterized protein</fullName>
    </submittedName>
</protein>
<reference evidence="2" key="1">
    <citation type="journal article" date="2021" name="Open Biol.">
        <title>Shared evolutionary footprints suggest mitochondrial oxidative damage underlies multiple complex I losses in fungi.</title>
        <authorList>
            <person name="Schikora-Tamarit M.A."/>
            <person name="Marcet-Houben M."/>
            <person name="Nosek J."/>
            <person name="Gabaldon T."/>
        </authorList>
    </citation>
    <scope>NUCLEOTIDE SEQUENCE</scope>
    <source>
        <strain evidence="2">CBS6341</strain>
    </source>
</reference>
<keyword evidence="3" id="KW-1185">Reference proteome</keyword>
<evidence type="ECO:0000313" key="3">
    <source>
        <dbReference type="Proteomes" id="UP000769528"/>
    </source>
</evidence>
<dbReference type="EMBL" id="JAEUBF010000443">
    <property type="protein sequence ID" value="KAH3678405.1"/>
    <property type="molecule type" value="Genomic_DNA"/>
</dbReference>
<proteinExistence type="predicted"/>
<organism evidence="2 3">
    <name type="scientific">Wickerhamomyces mucosus</name>
    <dbReference type="NCBI Taxonomy" id="1378264"/>
    <lineage>
        <taxon>Eukaryota</taxon>
        <taxon>Fungi</taxon>
        <taxon>Dikarya</taxon>
        <taxon>Ascomycota</taxon>
        <taxon>Saccharomycotina</taxon>
        <taxon>Saccharomycetes</taxon>
        <taxon>Phaffomycetales</taxon>
        <taxon>Wickerhamomycetaceae</taxon>
        <taxon>Wickerhamomyces</taxon>
    </lineage>
</organism>
<feature type="transmembrane region" description="Helical" evidence="1">
    <location>
        <begin position="50"/>
        <end position="72"/>
    </location>
</feature>
<dbReference type="Proteomes" id="UP000769528">
    <property type="component" value="Unassembled WGS sequence"/>
</dbReference>
<feature type="transmembrane region" description="Helical" evidence="1">
    <location>
        <begin position="79"/>
        <end position="101"/>
    </location>
</feature>